<comment type="caution">
    <text evidence="1">The sequence shown here is derived from an EMBL/GenBank/DDBJ whole genome shotgun (WGS) entry which is preliminary data.</text>
</comment>
<accession>A0A252BEZ8</accession>
<organism evidence="1 2">
    <name type="scientific">Acetobacter orientalis</name>
    <dbReference type="NCBI Taxonomy" id="146474"/>
    <lineage>
        <taxon>Bacteria</taxon>
        <taxon>Pseudomonadati</taxon>
        <taxon>Pseudomonadota</taxon>
        <taxon>Alphaproteobacteria</taxon>
        <taxon>Acetobacterales</taxon>
        <taxon>Acetobacteraceae</taxon>
        <taxon>Acetobacter</taxon>
    </lineage>
</organism>
<name>A0A252BEZ8_9PROT</name>
<proteinExistence type="predicted"/>
<reference evidence="1 2" key="1">
    <citation type="submission" date="2014-06" db="EMBL/GenBank/DDBJ databases">
        <authorList>
            <person name="Ju J."/>
            <person name="Zhang J."/>
        </authorList>
    </citation>
    <scope>NUCLEOTIDE SEQUENCE [LARGE SCALE GENOMIC DNA]</scope>
    <source>
        <strain evidence="1">DmW_048</strain>
    </source>
</reference>
<dbReference type="EMBL" id="JOOY01000016">
    <property type="protein sequence ID" value="OUJ02978.1"/>
    <property type="molecule type" value="Genomic_DNA"/>
</dbReference>
<protein>
    <submittedName>
        <fullName evidence="1">Uncharacterized protein</fullName>
    </submittedName>
</protein>
<dbReference type="AlphaFoldDB" id="A0A252BEZ8"/>
<evidence type="ECO:0000313" key="1">
    <source>
        <dbReference type="EMBL" id="OUJ02978.1"/>
    </source>
</evidence>
<sequence length="62" mass="6878">MGFFSLSYGSTHCMPEKGWQNTGVKTQKVKTQQDTRLATHCIGGASVQRGRYPTPYRIKGGE</sequence>
<dbReference type="Proteomes" id="UP000194999">
    <property type="component" value="Unassembled WGS sequence"/>
</dbReference>
<evidence type="ECO:0000313" key="2">
    <source>
        <dbReference type="Proteomes" id="UP000194999"/>
    </source>
</evidence>
<gene>
    <name evidence="1" type="ORF">HK15_02240</name>
</gene>